<keyword evidence="3 6" id="KW-0028">Amino-acid biosynthesis</keyword>
<evidence type="ECO:0000256" key="3">
    <source>
        <dbReference type="ARBA" id="ARBA00022605"/>
    </source>
</evidence>
<reference evidence="8 9" key="1">
    <citation type="submission" date="2015-07" db="EMBL/GenBank/DDBJ databases">
        <title>Whole genome sequence of Thermanaerothrix daxensis DSM 23592.</title>
        <authorList>
            <person name="Hemp J."/>
            <person name="Ward L.M."/>
            <person name="Pace L.A."/>
            <person name="Fischer W.W."/>
        </authorList>
    </citation>
    <scope>NUCLEOTIDE SEQUENCE [LARGE SCALE GENOMIC DNA]</scope>
    <source>
        <strain evidence="8 9">GNS-1</strain>
    </source>
</reference>
<keyword evidence="9" id="KW-1185">Reference proteome</keyword>
<dbReference type="GO" id="GO:0000105">
    <property type="term" value="P:L-histidine biosynthetic process"/>
    <property type="evidence" value="ECO:0007669"/>
    <property type="project" value="UniProtKB-UniRule"/>
</dbReference>
<dbReference type="InterPro" id="IPR020565">
    <property type="entry name" value="ImidazoleglycerP_deHydtase_CS"/>
</dbReference>
<evidence type="ECO:0000256" key="2">
    <source>
        <dbReference type="ARBA" id="ARBA00016664"/>
    </source>
</evidence>
<dbReference type="Gene3D" id="3.30.230.40">
    <property type="entry name" value="Imidazole glycerol phosphate dehydratase, domain 1"/>
    <property type="match status" value="2"/>
</dbReference>
<dbReference type="UniPathway" id="UPA00031">
    <property type="reaction ID" value="UER00011"/>
</dbReference>
<dbReference type="PROSITE" id="PS00954">
    <property type="entry name" value="IGP_DEHYDRATASE_1"/>
    <property type="match status" value="1"/>
</dbReference>
<evidence type="ECO:0000313" key="8">
    <source>
        <dbReference type="EMBL" id="KPL82132.1"/>
    </source>
</evidence>
<name>A0A0P6YAH0_9CHLR</name>
<organism evidence="8 9">
    <name type="scientific">Thermanaerothrix daxensis</name>
    <dbReference type="NCBI Taxonomy" id="869279"/>
    <lineage>
        <taxon>Bacteria</taxon>
        <taxon>Bacillati</taxon>
        <taxon>Chloroflexota</taxon>
        <taxon>Anaerolineae</taxon>
        <taxon>Anaerolineales</taxon>
        <taxon>Anaerolineaceae</taxon>
        <taxon>Thermanaerothrix</taxon>
    </lineage>
</organism>
<dbReference type="Proteomes" id="UP000050544">
    <property type="component" value="Unassembled WGS sequence"/>
</dbReference>
<dbReference type="PATRIC" id="fig|869279.4.peg.2669"/>
<gene>
    <name evidence="6" type="primary">hisB</name>
    <name evidence="8" type="ORF">SE15_13680</name>
</gene>
<comment type="subcellular location">
    <subcellularLocation>
        <location evidence="6 7">Cytoplasm</location>
    </subcellularLocation>
</comment>
<dbReference type="OrthoDB" id="9790411at2"/>
<evidence type="ECO:0000256" key="4">
    <source>
        <dbReference type="ARBA" id="ARBA00023102"/>
    </source>
</evidence>
<dbReference type="RefSeq" id="WP_054522670.1">
    <property type="nucleotide sequence ID" value="NZ_LGKO01000006.1"/>
</dbReference>
<dbReference type="InterPro" id="IPR020568">
    <property type="entry name" value="Ribosomal_Su5_D2-typ_SF"/>
</dbReference>
<evidence type="ECO:0000256" key="6">
    <source>
        <dbReference type="HAMAP-Rule" id="MF_00076"/>
    </source>
</evidence>
<dbReference type="PROSITE" id="PS00955">
    <property type="entry name" value="IGP_DEHYDRATASE_2"/>
    <property type="match status" value="1"/>
</dbReference>
<dbReference type="HAMAP" id="MF_00076">
    <property type="entry name" value="HisB"/>
    <property type="match status" value="1"/>
</dbReference>
<dbReference type="EC" id="4.2.1.19" evidence="6 7"/>
<dbReference type="InterPro" id="IPR000807">
    <property type="entry name" value="ImidazoleglycerolP_deHydtase"/>
</dbReference>
<dbReference type="GO" id="GO:0004424">
    <property type="term" value="F:imidazoleglycerol-phosphate dehydratase activity"/>
    <property type="evidence" value="ECO:0007669"/>
    <property type="project" value="UniProtKB-UniRule"/>
</dbReference>
<keyword evidence="5 6" id="KW-0456">Lyase</keyword>
<sequence>MIPDPVEPAGRRAEVRRETAETRIRVALNLDGSGRHRIQTGIGFLDHMLAQLAYHGLFDLEIEAQGDLHIDPHHTLEDVALTLGEAFDRALGERAGLTRMGFFYAPMDESLARVVVDFSGRPYAVVQVRWQAPLLGTLPTSLFAHFLESFAQRARCALHARVFYGRDDHHRAEALFKALGRALCAATRLEPRRQGQIPSTKGVLDV</sequence>
<dbReference type="NCBIfam" id="NF002116">
    <property type="entry name" value="PRK00951.2-6"/>
    <property type="match status" value="1"/>
</dbReference>
<dbReference type="NCBIfam" id="NF002111">
    <property type="entry name" value="PRK00951.2-1"/>
    <property type="match status" value="1"/>
</dbReference>
<dbReference type="Pfam" id="PF00475">
    <property type="entry name" value="IGPD"/>
    <property type="match status" value="1"/>
</dbReference>
<dbReference type="GO" id="GO:0005737">
    <property type="term" value="C:cytoplasm"/>
    <property type="evidence" value="ECO:0007669"/>
    <property type="project" value="UniProtKB-SubCell"/>
</dbReference>
<proteinExistence type="inferred from homology"/>
<comment type="caution">
    <text evidence="8">The sequence shown here is derived from an EMBL/GenBank/DDBJ whole genome shotgun (WGS) entry which is preliminary data.</text>
</comment>
<comment type="catalytic activity">
    <reaction evidence="6 7">
        <text>D-erythro-1-(imidazol-4-yl)glycerol 3-phosphate = 3-(imidazol-4-yl)-2-oxopropyl phosphate + H2O</text>
        <dbReference type="Rhea" id="RHEA:11040"/>
        <dbReference type="ChEBI" id="CHEBI:15377"/>
        <dbReference type="ChEBI" id="CHEBI:57766"/>
        <dbReference type="ChEBI" id="CHEBI:58278"/>
        <dbReference type="EC" id="4.2.1.19"/>
    </reaction>
</comment>
<keyword evidence="6" id="KW-0963">Cytoplasm</keyword>
<dbReference type="CDD" id="cd07914">
    <property type="entry name" value="IGPD"/>
    <property type="match status" value="1"/>
</dbReference>
<keyword evidence="4 6" id="KW-0368">Histidine biosynthesis</keyword>
<evidence type="ECO:0000256" key="7">
    <source>
        <dbReference type="RuleBase" id="RU000599"/>
    </source>
</evidence>
<dbReference type="EMBL" id="LGKO01000006">
    <property type="protein sequence ID" value="KPL82132.1"/>
    <property type="molecule type" value="Genomic_DNA"/>
</dbReference>
<dbReference type="STRING" id="869279.SE15_13680"/>
<dbReference type="FunFam" id="3.30.230.40:FF:000001">
    <property type="entry name" value="Imidazoleglycerol-phosphate dehydratase HisB"/>
    <property type="match status" value="1"/>
</dbReference>
<protein>
    <recommendedName>
        <fullName evidence="2 6">Imidazoleglycerol-phosphate dehydratase</fullName>
        <shortName evidence="6">IGPD</shortName>
        <ecNumber evidence="6 7">4.2.1.19</ecNumber>
    </recommendedName>
</protein>
<comment type="similarity">
    <text evidence="6 7">Belongs to the imidazoleglycerol-phosphate dehydratase family.</text>
</comment>
<dbReference type="SUPFAM" id="SSF54211">
    <property type="entry name" value="Ribosomal protein S5 domain 2-like"/>
    <property type="match status" value="2"/>
</dbReference>
<dbReference type="PANTHER" id="PTHR23133:SF2">
    <property type="entry name" value="IMIDAZOLEGLYCEROL-PHOSPHATE DEHYDRATASE"/>
    <property type="match status" value="1"/>
</dbReference>
<dbReference type="InterPro" id="IPR038494">
    <property type="entry name" value="IGPD_sf"/>
</dbReference>
<evidence type="ECO:0000256" key="1">
    <source>
        <dbReference type="ARBA" id="ARBA00005047"/>
    </source>
</evidence>
<accession>A0A0P6YAH0</accession>
<comment type="pathway">
    <text evidence="1 6 7">Amino-acid biosynthesis; L-histidine biosynthesis; L-histidine from 5-phospho-alpha-D-ribose 1-diphosphate: step 6/9.</text>
</comment>
<dbReference type="AlphaFoldDB" id="A0A0P6YAH0"/>
<dbReference type="PANTHER" id="PTHR23133">
    <property type="entry name" value="IMIDAZOLEGLYCEROL-PHOSPHATE DEHYDRATASE HIS7"/>
    <property type="match status" value="1"/>
</dbReference>
<dbReference type="FunFam" id="3.30.230.40:FF:000003">
    <property type="entry name" value="Imidazoleglycerol-phosphate dehydratase HisB"/>
    <property type="match status" value="1"/>
</dbReference>
<evidence type="ECO:0000256" key="5">
    <source>
        <dbReference type="ARBA" id="ARBA00023239"/>
    </source>
</evidence>
<evidence type="ECO:0000313" key="9">
    <source>
        <dbReference type="Proteomes" id="UP000050544"/>
    </source>
</evidence>